<evidence type="ECO:0000313" key="1">
    <source>
        <dbReference type="EMBL" id="EDR15860.1"/>
    </source>
</evidence>
<dbReference type="EMBL" id="DS547091">
    <property type="protein sequence ID" value="EDR15860.1"/>
    <property type="molecule type" value="Genomic_DNA"/>
</dbReference>
<protein>
    <submittedName>
        <fullName evidence="1">Predicted protein</fullName>
    </submittedName>
</protein>
<keyword evidence="2" id="KW-1185">Reference proteome</keyword>
<sequence>MNWCHGLHSHGLKQMFTHRQRRKVKFQMWSTIMQLAVMQNKKIIITVVPLQVL</sequence>
<dbReference type="AlphaFoldDB" id="B0CRP6"/>
<accession>B0CRP6</accession>
<dbReference type="OrthoDB" id="3099055at2759"/>
<evidence type="ECO:0000313" key="2">
    <source>
        <dbReference type="Proteomes" id="UP000001194"/>
    </source>
</evidence>
<dbReference type="KEGG" id="lbc:LACBIDRAFT_301240"/>
<dbReference type="GeneID" id="6069733"/>
<name>B0CRP6_LACBS</name>
<gene>
    <name evidence="1" type="ORF">LACBIDRAFT_301240</name>
</gene>
<dbReference type="InParanoid" id="B0CRP6"/>
<proteinExistence type="predicted"/>
<dbReference type="RefSeq" id="XP_001874068.1">
    <property type="nucleotide sequence ID" value="XM_001874033.1"/>
</dbReference>
<dbReference type="HOGENOM" id="CLU_3069064_0_0_1"/>
<reference evidence="1 2" key="1">
    <citation type="journal article" date="2008" name="Nature">
        <title>The genome of Laccaria bicolor provides insights into mycorrhizal symbiosis.</title>
        <authorList>
            <person name="Martin F."/>
            <person name="Aerts A."/>
            <person name="Ahren D."/>
            <person name="Brun A."/>
            <person name="Danchin E.G.J."/>
            <person name="Duchaussoy F."/>
            <person name="Gibon J."/>
            <person name="Kohler A."/>
            <person name="Lindquist E."/>
            <person name="Pereda V."/>
            <person name="Salamov A."/>
            <person name="Shapiro H.J."/>
            <person name="Wuyts J."/>
            <person name="Blaudez D."/>
            <person name="Buee M."/>
            <person name="Brokstein P."/>
            <person name="Canbaeck B."/>
            <person name="Cohen D."/>
            <person name="Courty P.E."/>
            <person name="Coutinho P.M."/>
            <person name="Delaruelle C."/>
            <person name="Detter J.C."/>
            <person name="Deveau A."/>
            <person name="DiFazio S."/>
            <person name="Duplessis S."/>
            <person name="Fraissinet-Tachet L."/>
            <person name="Lucic E."/>
            <person name="Frey-Klett P."/>
            <person name="Fourrey C."/>
            <person name="Feussner I."/>
            <person name="Gay G."/>
            <person name="Grimwood J."/>
            <person name="Hoegger P.J."/>
            <person name="Jain P."/>
            <person name="Kilaru S."/>
            <person name="Labbe J."/>
            <person name="Lin Y.C."/>
            <person name="Legue V."/>
            <person name="Le Tacon F."/>
            <person name="Marmeisse R."/>
            <person name="Melayah D."/>
            <person name="Montanini B."/>
            <person name="Muratet M."/>
            <person name="Nehls U."/>
            <person name="Niculita-Hirzel H."/>
            <person name="Oudot-Le Secq M.P."/>
            <person name="Peter M."/>
            <person name="Quesneville H."/>
            <person name="Rajashekar B."/>
            <person name="Reich M."/>
            <person name="Rouhier N."/>
            <person name="Schmutz J."/>
            <person name="Yin T."/>
            <person name="Chalot M."/>
            <person name="Henrissat B."/>
            <person name="Kuees U."/>
            <person name="Lucas S."/>
            <person name="Van de Peer Y."/>
            <person name="Podila G.K."/>
            <person name="Polle A."/>
            <person name="Pukkila P.J."/>
            <person name="Richardson P.M."/>
            <person name="Rouze P."/>
            <person name="Sanders I.R."/>
            <person name="Stajich J.E."/>
            <person name="Tunlid A."/>
            <person name="Tuskan G."/>
            <person name="Grigoriev I.V."/>
        </authorList>
    </citation>
    <scope>NUCLEOTIDE SEQUENCE [LARGE SCALE GENOMIC DNA]</scope>
    <source>
        <strain evidence="2">S238N-H82 / ATCC MYA-4686</strain>
    </source>
</reference>
<dbReference type="Proteomes" id="UP000001194">
    <property type="component" value="Unassembled WGS sequence"/>
</dbReference>
<organism evidence="2">
    <name type="scientific">Laccaria bicolor (strain S238N-H82 / ATCC MYA-4686)</name>
    <name type="common">Bicoloured deceiver</name>
    <name type="synonym">Laccaria laccata var. bicolor</name>
    <dbReference type="NCBI Taxonomy" id="486041"/>
    <lineage>
        <taxon>Eukaryota</taxon>
        <taxon>Fungi</taxon>
        <taxon>Dikarya</taxon>
        <taxon>Basidiomycota</taxon>
        <taxon>Agaricomycotina</taxon>
        <taxon>Agaricomycetes</taxon>
        <taxon>Agaricomycetidae</taxon>
        <taxon>Agaricales</taxon>
        <taxon>Agaricineae</taxon>
        <taxon>Hydnangiaceae</taxon>
        <taxon>Laccaria</taxon>
    </lineage>
</organism>